<dbReference type="EMBL" id="JAECZC010000029">
    <property type="protein sequence ID" value="MBH8563781.1"/>
    <property type="molecule type" value="Genomic_DNA"/>
</dbReference>
<name>A0A8J7LBK9_9NOST</name>
<dbReference type="AlphaFoldDB" id="A0A8J7LBK9"/>
<dbReference type="PANTHER" id="PTHR34047:SF10">
    <property type="entry name" value="GROUP II INTRON-ASSOCIATED OPEN READING FRAME"/>
    <property type="match status" value="1"/>
</dbReference>
<dbReference type="SMART" id="SM00507">
    <property type="entry name" value="HNHc"/>
    <property type="match status" value="1"/>
</dbReference>
<keyword evidence="2" id="KW-0695">RNA-directed DNA polymerase</keyword>
<dbReference type="InterPro" id="IPR013597">
    <property type="entry name" value="Mat_intron_G2"/>
</dbReference>
<sequence>MSELTTTYEWKTIPWRKLERKVFKLQTRIYRASQRGDVQTVRRLQKLLVKSWYAKCLAVRRVTQDNQGKKTPGIDGLKSLTPVARLILVHSLKVGSKVAPTRRIWIPKPGTTEKRPLGIPTIYDRALQALVKLVLEPEWEAKFEADSYGFRPGRSVHDAIAAIFSHISRVPKYVLDADIAKCFDRINHVTLLRKINTYPQLRKQIKSWLKAGFMDGGRLFPTEEGTPQGGVLSPLLANIALHGMEAAIQKAFPRRSPRISGKTTKIPAPALVRYADDFVIFHTDLEVIKGCQKVLDDWLKDLGLELKPSKTKITHTLENHQGNVGFDFLEFNIRLYAMGKTHSVKDTHGRILDFKPLIKPSKEAVKKHLQKIGKIIDSHKAAPQKALIAKLNPAIMGWARYYSTQASKETFTKVDHLIFQQLLAWAKGRHPRKGVKWIAEKYWTVQDSVKWDFKTKDGKFLLWKHAKIPIKRHTKVQDDRSPYDGDWAYWGSRLGKHPELTTTKAKLLKQQKGKCIHCSLTFKDGDLMEIDHITPKFKGGNNKLENLQILHRHCHDEKTADDYANVFYPVTEEDYLYENPF</sequence>
<dbReference type="GO" id="GO:0003964">
    <property type="term" value="F:RNA-directed DNA polymerase activity"/>
    <property type="evidence" value="ECO:0007669"/>
    <property type="project" value="UniProtKB-KW"/>
</dbReference>
<dbReference type="Pfam" id="PF01844">
    <property type="entry name" value="HNH"/>
    <property type="match status" value="1"/>
</dbReference>
<protein>
    <submittedName>
        <fullName evidence="2">Group II intron reverse transcriptase/maturase</fullName>
        <ecNumber evidence="2">2.7.7.49</ecNumber>
    </submittedName>
</protein>
<dbReference type="Pfam" id="PF13655">
    <property type="entry name" value="RVT_N"/>
    <property type="match status" value="1"/>
</dbReference>
<dbReference type="SUPFAM" id="SSF56672">
    <property type="entry name" value="DNA/RNA polymerases"/>
    <property type="match status" value="1"/>
</dbReference>
<dbReference type="Pfam" id="PF08388">
    <property type="entry name" value="GIIM"/>
    <property type="match status" value="1"/>
</dbReference>
<evidence type="ECO:0000313" key="3">
    <source>
        <dbReference type="Proteomes" id="UP000632766"/>
    </source>
</evidence>
<dbReference type="InterPro" id="IPR000477">
    <property type="entry name" value="RT_dom"/>
</dbReference>
<comment type="caution">
    <text evidence="2">The sequence shown here is derived from an EMBL/GenBank/DDBJ whole genome shotgun (WGS) entry which is preliminary data.</text>
</comment>
<feature type="domain" description="Reverse transcriptase" evidence="1">
    <location>
        <begin position="87"/>
        <end position="333"/>
    </location>
</feature>
<dbReference type="PROSITE" id="PS50878">
    <property type="entry name" value="RT_POL"/>
    <property type="match status" value="1"/>
</dbReference>
<dbReference type="NCBIfam" id="TIGR04416">
    <property type="entry name" value="group_II_RT_mat"/>
    <property type="match status" value="1"/>
</dbReference>
<dbReference type="GO" id="GO:0004519">
    <property type="term" value="F:endonuclease activity"/>
    <property type="evidence" value="ECO:0007669"/>
    <property type="project" value="InterPro"/>
</dbReference>
<dbReference type="InterPro" id="IPR043502">
    <property type="entry name" value="DNA/RNA_pol_sf"/>
</dbReference>
<keyword evidence="2" id="KW-0808">Transferase</keyword>
<dbReference type="EC" id="2.7.7.49" evidence="2"/>
<dbReference type="Gene3D" id="1.10.30.50">
    <property type="match status" value="1"/>
</dbReference>
<dbReference type="GO" id="GO:0008270">
    <property type="term" value="F:zinc ion binding"/>
    <property type="evidence" value="ECO:0007669"/>
    <property type="project" value="InterPro"/>
</dbReference>
<dbReference type="CDD" id="cd01651">
    <property type="entry name" value="RT_G2_intron"/>
    <property type="match status" value="1"/>
</dbReference>
<dbReference type="CDD" id="cd00085">
    <property type="entry name" value="HNHc"/>
    <property type="match status" value="1"/>
</dbReference>
<organism evidence="2 3">
    <name type="scientific">Amazonocrinis nigriterrae CENA67</name>
    <dbReference type="NCBI Taxonomy" id="2794033"/>
    <lineage>
        <taxon>Bacteria</taxon>
        <taxon>Bacillati</taxon>
        <taxon>Cyanobacteriota</taxon>
        <taxon>Cyanophyceae</taxon>
        <taxon>Nostocales</taxon>
        <taxon>Nostocaceae</taxon>
        <taxon>Amazonocrinis</taxon>
        <taxon>Amazonocrinis nigriterrae</taxon>
    </lineage>
</organism>
<dbReference type="InterPro" id="IPR030931">
    <property type="entry name" value="Group_II_RT_mat"/>
</dbReference>
<dbReference type="Pfam" id="PF00078">
    <property type="entry name" value="RVT_1"/>
    <property type="match status" value="1"/>
</dbReference>
<dbReference type="GO" id="GO:0003676">
    <property type="term" value="F:nucleic acid binding"/>
    <property type="evidence" value="ECO:0007669"/>
    <property type="project" value="InterPro"/>
</dbReference>
<dbReference type="RefSeq" id="WP_198125646.1">
    <property type="nucleotide sequence ID" value="NZ_JAECZC010000029.1"/>
</dbReference>
<dbReference type="InterPro" id="IPR025960">
    <property type="entry name" value="RVT_N"/>
</dbReference>
<dbReference type="InterPro" id="IPR003615">
    <property type="entry name" value="HNH_nuc"/>
</dbReference>
<dbReference type="PANTHER" id="PTHR34047">
    <property type="entry name" value="NUCLEAR INTRON MATURASE 1, MITOCHONDRIAL-RELATED"/>
    <property type="match status" value="1"/>
</dbReference>
<accession>A0A8J7LBK9</accession>
<evidence type="ECO:0000259" key="1">
    <source>
        <dbReference type="PROSITE" id="PS50878"/>
    </source>
</evidence>
<keyword evidence="2" id="KW-0548">Nucleotidyltransferase</keyword>
<gene>
    <name evidence="2" type="primary">ltrA</name>
    <name evidence="2" type="ORF">I8748_16550</name>
</gene>
<dbReference type="Proteomes" id="UP000632766">
    <property type="component" value="Unassembled WGS sequence"/>
</dbReference>
<reference evidence="2 3" key="1">
    <citation type="journal article" date="2021" name="Int. J. Syst. Evol. Microbiol.">
        <title>Amazonocrinis nigriterrae gen. nov., sp. nov., Atlanticothrix silvestris gen. nov., sp. nov. and Dendronalium phyllosphericum gen. nov., sp. nov., nostocacean cyanobacteria from Brazilian environments.</title>
        <authorList>
            <person name="Alvarenga D.O."/>
            <person name="Andreote A.P.D."/>
            <person name="Branco L.H.Z."/>
            <person name="Delbaje E."/>
            <person name="Cruz R.B."/>
            <person name="Varani A.M."/>
            <person name="Fiore M.F."/>
        </authorList>
    </citation>
    <scope>NUCLEOTIDE SEQUENCE [LARGE SCALE GENOMIC DNA]</scope>
    <source>
        <strain evidence="2 3">CENA67</strain>
    </source>
</reference>
<proteinExistence type="predicted"/>
<evidence type="ECO:0000313" key="2">
    <source>
        <dbReference type="EMBL" id="MBH8563781.1"/>
    </source>
</evidence>
<dbReference type="InterPro" id="IPR051083">
    <property type="entry name" value="GrpII_Intron_Splice-Mob/Def"/>
</dbReference>
<dbReference type="InterPro" id="IPR002711">
    <property type="entry name" value="HNH"/>
</dbReference>
<keyword evidence="3" id="KW-1185">Reference proteome</keyword>